<protein>
    <submittedName>
        <fullName evidence="3">Uncharacterized protein</fullName>
    </submittedName>
</protein>
<feature type="region of interest" description="Disordered" evidence="1">
    <location>
        <begin position="1"/>
        <end position="30"/>
    </location>
</feature>
<proteinExistence type="predicted"/>
<dbReference type="EMBL" id="SUNJ01008562">
    <property type="protein sequence ID" value="TPP61142.1"/>
    <property type="molecule type" value="Genomic_DNA"/>
</dbReference>
<evidence type="ECO:0000256" key="1">
    <source>
        <dbReference type="SAM" id="MobiDB-lite"/>
    </source>
</evidence>
<dbReference type="AlphaFoldDB" id="A0A504YH99"/>
<name>A0A504YH99_FASGI</name>
<evidence type="ECO:0000313" key="4">
    <source>
        <dbReference type="Proteomes" id="UP000316759"/>
    </source>
</evidence>
<reference evidence="3 4" key="1">
    <citation type="submission" date="2019-04" db="EMBL/GenBank/DDBJ databases">
        <title>Annotation for the trematode Fasciola gigantica.</title>
        <authorList>
            <person name="Choi Y.-J."/>
        </authorList>
    </citation>
    <scope>NUCLEOTIDE SEQUENCE [LARGE SCALE GENOMIC DNA]</scope>
    <source>
        <strain evidence="3">Uganda_cow_1</strain>
    </source>
</reference>
<dbReference type="Proteomes" id="UP000316759">
    <property type="component" value="Unassembled WGS sequence"/>
</dbReference>
<keyword evidence="2" id="KW-0812">Transmembrane</keyword>
<accession>A0A504YH99</accession>
<gene>
    <name evidence="3" type="ORF">FGIG_10799</name>
</gene>
<keyword evidence="4" id="KW-1185">Reference proteome</keyword>
<keyword evidence="2" id="KW-1133">Transmembrane helix</keyword>
<feature type="compositionally biased region" description="Polar residues" evidence="1">
    <location>
        <begin position="7"/>
        <end position="22"/>
    </location>
</feature>
<organism evidence="3 4">
    <name type="scientific">Fasciola gigantica</name>
    <name type="common">Giant liver fluke</name>
    <dbReference type="NCBI Taxonomy" id="46835"/>
    <lineage>
        <taxon>Eukaryota</taxon>
        <taxon>Metazoa</taxon>
        <taxon>Spiralia</taxon>
        <taxon>Lophotrochozoa</taxon>
        <taxon>Platyhelminthes</taxon>
        <taxon>Trematoda</taxon>
        <taxon>Digenea</taxon>
        <taxon>Plagiorchiida</taxon>
        <taxon>Echinostomata</taxon>
        <taxon>Echinostomatoidea</taxon>
        <taxon>Fasciolidae</taxon>
        <taxon>Fasciola</taxon>
    </lineage>
</organism>
<feature type="transmembrane region" description="Helical" evidence="2">
    <location>
        <begin position="139"/>
        <end position="167"/>
    </location>
</feature>
<dbReference type="OrthoDB" id="6247795at2759"/>
<comment type="caution">
    <text evidence="3">The sequence shown here is derived from an EMBL/GenBank/DDBJ whole genome shotgun (WGS) entry which is preliminary data.</text>
</comment>
<sequence>MKKAFTKFSTINKSSPRNSCQSLERHDEKSRHSDRVRSVLDLRSASFGLPLASASFTGLIFLLGAIIYIVFRRKPRHRQVLLLIMGICNWISDGQVLLVTDRRISEIAKPEKLYKYDPLCTNRPRATWTETARTATTEYFGYAFILSVVSCILCHEATFVLFTASLWA</sequence>
<evidence type="ECO:0000313" key="3">
    <source>
        <dbReference type="EMBL" id="TPP61142.1"/>
    </source>
</evidence>
<evidence type="ECO:0000256" key="2">
    <source>
        <dbReference type="SAM" id="Phobius"/>
    </source>
</evidence>
<feature type="transmembrane region" description="Helical" evidence="2">
    <location>
        <begin position="47"/>
        <end position="71"/>
    </location>
</feature>
<keyword evidence="2" id="KW-0472">Membrane</keyword>